<dbReference type="CDD" id="cd00586">
    <property type="entry name" value="4HBT"/>
    <property type="match status" value="1"/>
</dbReference>
<proteinExistence type="predicted"/>
<dbReference type="EMBL" id="SDKK01000011">
    <property type="protein sequence ID" value="TYC56198.1"/>
    <property type="molecule type" value="Genomic_DNA"/>
</dbReference>
<dbReference type="PANTHER" id="PTHR31793:SF24">
    <property type="entry name" value="LONG-CHAIN ACYL-COA THIOESTERASE FADM"/>
    <property type="match status" value="1"/>
</dbReference>
<evidence type="ECO:0000313" key="2">
    <source>
        <dbReference type="Proteomes" id="UP000389128"/>
    </source>
</evidence>
<dbReference type="PANTHER" id="PTHR31793">
    <property type="entry name" value="4-HYDROXYBENZOYL-COA THIOESTERASE FAMILY MEMBER"/>
    <property type="match status" value="1"/>
</dbReference>
<name>A0A6C2CQE7_9RHOO</name>
<keyword evidence="2" id="KW-1185">Reference proteome</keyword>
<organism evidence="1 2">
    <name type="scientific">Zoogloea oleivorans</name>
    <dbReference type="NCBI Taxonomy" id="1552750"/>
    <lineage>
        <taxon>Bacteria</taxon>
        <taxon>Pseudomonadati</taxon>
        <taxon>Pseudomonadota</taxon>
        <taxon>Betaproteobacteria</taxon>
        <taxon>Rhodocyclales</taxon>
        <taxon>Zoogloeaceae</taxon>
        <taxon>Zoogloea</taxon>
    </lineage>
</organism>
<dbReference type="Pfam" id="PF13279">
    <property type="entry name" value="4HBT_2"/>
    <property type="match status" value="1"/>
</dbReference>
<dbReference type="AlphaFoldDB" id="A0A6C2CQE7"/>
<dbReference type="InterPro" id="IPR029069">
    <property type="entry name" value="HotDog_dom_sf"/>
</dbReference>
<reference evidence="1 2" key="1">
    <citation type="submission" date="2019-01" db="EMBL/GenBank/DDBJ databases">
        <title>Zoogloea oleivorans genome sequencing and assembly.</title>
        <authorList>
            <person name="Tancsics A."/>
            <person name="Farkas M."/>
            <person name="Kriszt B."/>
            <person name="Maroti G."/>
            <person name="Horvath B."/>
        </authorList>
    </citation>
    <scope>NUCLEOTIDE SEQUENCE [LARGE SCALE GENOMIC DNA]</scope>
    <source>
        <strain evidence="1 2">Buc</strain>
    </source>
</reference>
<dbReference type="RefSeq" id="WP_148579492.1">
    <property type="nucleotide sequence ID" value="NZ_JAVEUW010000009.1"/>
</dbReference>
<gene>
    <name evidence="1" type="ORF">ETQ85_12930</name>
</gene>
<evidence type="ECO:0000313" key="1">
    <source>
        <dbReference type="EMBL" id="TYC56198.1"/>
    </source>
</evidence>
<protein>
    <submittedName>
        <fullName evidence="1">Acyl-CoA thioesterase</fullName>
    </submittedName>
</protein>
<dbReference type="InterPro" id="IPR050563">
    <property type="entry name" value="4-hydroxybenzoyl-CoA_TE"/>
</dbReference>
<sequence length="142" mass="15919">MSTAVSDQTPTRKLLLTTKIPVRWGDMDFYGHVNNTIYFRYFEQARVEWLEAYGYVVSPQSESGAVIINASCTFMIPVNYPATVVVRLYAGEPGRSSVMTWYELGVEGDDRVFAEGAAKVVWMDPRTGKSVPIPDELRAKVS</sequence>
<dbReference type="OrthoDB" id="9799036at2"/>
<comment type="caution">
    <text evidence="1">The sequence shown here is derived from an EMBL/GenBank/DDBJ whole genome shotgun (WGS) entry which is preliminary data.</text>
</comment>
<dbReference type="Gene3D" id="3.10.129.10">
    <property type="entry name" value="Hotdog Thioesterase"/>
    <property type="match status" value="1"/>
</dbReference>
<dbReference type="GO" id="GO:0047617">
    <property type="term" value="F:fatty acyl-CoA hydrolase activity"/>
    <property type="evidence" value="ECO:0007669"/>
    <property type="project" value="TreeGrafter"/>
</dbReference>
<dbReference type="SUPFAM" id="SSF54637">
    <property type="entry name" value="Thioesterase/thiol ester dehydrase-isomerase"/>
    <property type="match status" value="1"/>
</dbReference>
<dbReference type="Proteomes" id="UP000389128">
    <property type="component" value="Unassembled WGS sequence"/>
</dbReference>
<accession>A0A6C2CQE7</accession>